<proteinExistence type="predicted"/>
<dbReference type="EMBL" id="BDRX01000083">
    <property type="protein sequence ID" value="GBF96636.1"/>
    <property type="molecule type" value="Genomic_DNA"/>
</dbReference>
<protein>
    <submittedName>
        <fullName evidence="3">Uncharacterized protein</fullName>
    </submittedName>
</protein>
<keyword evidence="2" id="KW-0812">Transmembrane</keyword>
<feature type="transmembrane region" description="Helical" evidence="2">
    <location>
        <begin position="65"/>
        <end position="83"/>
    </location>
</feature>
<keyword evidence="4" id="KW-1185">Reference proteome</keyword>
<reference evidence="3 4" key="1">
    <citation type="journal article" date="2018" name="Sci. Rep.">
        <title>Raphidocelis subcapitata (=Pseudokirchneriella subcapitata) provides an insight into genome evolution and environmental adaptations in the Sphaeropleales.</title>
        <authorList>
            <person name="Suzuki S."/>
            <person name="Yamaguchi H."/>
            <person name="Nakajima N."/>
            <person name="Kawachi M."/>
        </authorList>
    </citation>
    <scope>NUCLEOTIDE SEQUENCE [LARGE SCALE GENOMIC DNA]</scope>
    <source>
        <strain evidence="3 4">NIES-35</strain>
    </source>
</reference>
<dbReference type="Proteomes" id="UP000247498">
    <property type="component" value="Unassembled WGS sequence"/>
</dbReference>
<gene>
    <name evidence="3" type="ORF">Rsub_09382</name>
</gene>
<feature type="region of interest" description="Disordered" evidence="1">
    <location>
        <begin position="1"/>
        <end position="26"/>
    </location>
</feature>
<keyword evidence="2" id="KW-0472">Membrane</keyword>
<dbReference type="AlphaFoldDB" id="A0A2V0P9W5"/>
<evidence type="ECO:0000256" key="1">
    <source>
        <dbReference type="SAM" id="MobiDB-lite"/>
    </source>
</evidence>
<evidence type="ECO:0000313" key="3">
    <source>
        <dbReference type="EMBL" id="GBF96636.1"/>
    </source>
</evidence>
<organism evidence="3 4">
    <name type="scientific">Raphidocelis subcapitata</name>
    <dbReference type="NCBI Taxonomy" id="307507"/>
    <lineage>
        <taxon>Eukaryota</taxon>
        <taxon>Viridiplantae</taxon>
        <taxon>Chlorophyta</taxon>
        <taxon>core chlorophytes</taxon>
        <taxon>Chlorophyceae</taxon>
        <taxon>CS clade</taxon>
        <taxon>Sphaeropleales</taxon>
        <taxon>Selenastraceae</taxon>
        <taxon>Raphidocelis</taxon>
    </lineage>
</organism>
<feature type="transmembrane region" description="Helical" evidence="2">
    <location>
        <begin position="36"/>
        <end position="59"/>
    </location>
</feature>
<dbReference type="InParanoid" id="A0A2V0P9W5"/>
<sequence length="109" mass="11495">MATRRRQEQQEISEPRVDAPAASGSAQEARASTADWVRFCALQHGGLALAAAGVALLVLGYDAGWMHPTHLCLLALVLCLLGLGMHETRPVKRTAEDFTGAGGGGEKVE</sequence>
<evidence type="ECO:0000256" key="2">
    <source>
        <dbReference type="SAM" id="Phobius"/>
    </source>
</evidence>
<name>A0A2V0P9W5_9CHLO</name>
<feature type="compositionally biased region" description="Basic and acidic residues" evidence="1">
    <location>
        <begin position="1"/>
        <end position="17"/>
    </location>
</feature>
<comment type="caution">
    <text evidence="3">The sequence shown here is derived from an EMBL/GenBank/DDBJ whole genome shotgun (WGS) entry which is preliminary data.</text>
</comment>
<evidence type="ECO:0000313" key="4">
    <source>
        <dbReference type="Proteomes" id="UP000247498"/>
    </source>
</evidence>
<accession>A0A2V0P9W5</accession>
<keyword evidence="2" id="KW-1133">Transmembrane helix</keyword>